<keyword evidence="9" id="KW-0175">Coiled coil</keyword>
<evidence type="ECO:0000256" key="8">
    <source>
        <dbReference type="ARBA" id="ARBA00023306"/>
    </source>
</evidence>
<comment type="subcellular location">
    <subcellularLocation>
        <location evidence="1">Cytoplasm</location>
        <location evidence="1">Cytoskeleton</location>
    </subcellularLocation>
</comment>
<dbReference type="GO" id="GO:0030473">
    <property type="term" value="P:nuclear migration along microtubule"/>
    <property type="evidence" value="ECO:0007669"/>
    <property type="project" value="UniProtKB-ARBA"/>
</dbReference>
<evidence type="ECO:0000313" key="13">
    <source>
        <dbReference type="Proteomes" id="UP001211065"/>
    </source>
</evidence>
<evidence type="ECO:0000256" key="2">
    <source>
        <dbReference type="ARBA" id="ARBA00010729"/>
    </source>
</evidence>
<dbReference type="GO" id="GO:0072686">
    <property type="term" value="C:mitotic spindle"/>
    <property type="evidence" value="ECO:0007669"/>
    <property type="project" value="UniProtKB-ARBA"/>
</dbReference>
<accession>A0AAD5Y1L2</accession>
<dbReference type="AlphaFoldDB" id="A0AAD5Y1L2"/>
<dbReference type="InterPro" id="IPR001715">
    <property type="entry name" value="CH_dom"/>
</dbReference>
<keyword evidence="6" id="KW-0498">Mitosis</keyword>
<dbReference type="Gene3D" id="1.10.418.10">
    <property type="entry name" value="Calponin-like domain"/>
    <property type="match status" value="1"/>
</dbReference>
<feature type="compositionally biased region" description="Polar residues" evidence="10">
    <location>
        <begin position="147"/>
        <end position="163"/>
    </location>
</feature>
<evidence type="ECO:0000256" key="10">
    <source>
        <dbReference type="SAM" id="MobiDB-lite"/>
    </source>
</evidence>
<keyword evidence="13" id="KW-1185">Reference proteome</keyword>
<keyword evidence="4" id="KW-0132">Cell division</keyword>
<dbReference type="PROSITE" id="PS50021">
    <property type="entry name" value="CH"/>
    <property type="match status" value="1"/>
</dbReference>
<dbReference type="GO" id="GO:0035371">
    <property type="term" value="C:microtubule plus-end"/>
    <property type="evidence" value="ECO:0007669"/>
    <property type="project" value="UniProtKB-ARBA"/>
</dbReference>
<feature type="domain" description="Calponin-homology (CH)" evidence="11">
    <location>
        <begin position="2"/>
        <end position="103"/>
    </location>
</feature>
<evidence type="ECO:0000256" key="1">
    <source>
        <dbReference type="ARBA" id="ARBA00004245"/>
    </source>
</evidence>
<comment type="caution">
    <text evidence="12">The sequence shown here is derived from an EMBL/GenBank/DDBJ whole genome shotgun (WGS) entry which is preliminary data.</text>
</comment>
<dbReference type="SUPFAM" id="SSF47576">
    <property type="entry name" value="Calponin-homology domain, CH-domain"/>
    <property type="match status" value="1"/>
</dbReference>
<feature type="compositionally biased region" description="Polar residues" evidence="10">
    <location>
        <begin position="224"/>
        <end position="239"/>
    </location>
</feature>
<organism evidence="12 13">
    <name type="scientific">Clydaea vesicula</name>
    <dbReference type="NCBI Taxonomy" id="447962"/>
    <lineage>
        <taxon>Eukaryota</taxon>
        <taxon>Fungi</taxon>
        <taxon>Fungi incertae sedis</taxon>
        <taxon>Chytridiomycota</taxon>
        <taxon>Chytridiomycota incertae sedis</taxon>
        <taxon>Chytridiomycetes</taxon>
        <taxon>Lobulomycetales</taxon>
        <taxon>Lobulomycetaceae</taxon>
        <taxon>Clydaea</taxon>
    </lineage>
</organism>
<proteinExistence type="inferred from homology"/>
<gene>
    <name evidence="12" type="ORF">HK099_002421</name>
</gene>
<evidence type="ECO:0000256" key="3">
    <source>
        <dbReference type="ARBA" id="ARBA00022490"/>
    </source>
</evidence>
<keyword evidence="3" id="KW-0963">Cytoplasm</keyword>
<evidence type="ECO:0000256" key="6">
    <source>
        <dbReference type="ARBA" id="ARBA00022776"/>
    </source>
</evidence>
<comment type="similarity">
    <text evidence="2">Belongs to the MAPRE family.</text>
</comment>
<feature type="region of interest" description="Disordered" evidence="10">
    <location>
        <begin position="213"/>
        <end position="239"/>
    </location>
</feature>
<evidence type="ECO:0000259" key="11">
    <source>
        <dbReference type="PROSITE" id="PS50021"/>
    </source>
</evidence>
<evidence type="ECO:0000256" key="9">
    <source>
        <dbReference type="SAM" id="Coils"/>
    </source>
</evidence>
<evidence type="ECO:0000256" key="7">
    <source>
        <dbReference type="ARBA" id="ARBA00023212"/>
    </source>
</evidence>
<dbReference type="GO" id="GO:0035372">
    <property type="term" value="P:protein localization to microtubule"/>
    <property type="evidence" value="ECO:0007669"/>
    <property type="project" value="UniProtKB-ARBA"/>
</dbReference>
<evidence type="ECO:0000256" key="4">
    <source>
        <dbReference type="ARBA" id="ARBA00022618"/>
    </source>
</evidence>
<dbReference type="Proteomes" id="UP001211065">
    <property type="component" value="Unassembled WGS sequence"/>
</dbReference>
<dbReference type="InterPro" id="IPR036872">
    <property type="entry name" value="CH_dom_sf"/>
</dbReference>
<keyword evidence="5" id="KW-0493">Microtubule</keyword>
<evidence type="ECO:0000313" key="12">
    <source>
        <dbReference type="EMBL" id="KAJ3227355.1"/>
    </source>
</evidence>
<feature type="region of interest" description="Disordered" evidence="10">
    <location>
        <begin position="109"/>
        <end position="166"/>
    </location>
</feature>
<keyword evidence="7" id="KW-0206">Cytoskeleton</keyword>
<sequence length="448" mass="51026">MNESKAELISWVNTLLKLDYKKIEELGTGAAYCQIIDSIYGNVAMNKVKFKCYMEHDFLFNYKILQSSFNANNIEKEIFIEQLAKCRQNENYQLLSWLKKYWDTHYGGTQYDPEGRRREKPKSASLIKGKRIEKSNQNLEPVDPENKQVNLKSSLSSTPTGKQKSVKICDAPNLKLPKLPTIKAILNPYIPIPASISKSCPIHSRSSMNAVVSQVPPNSADGKSLNSRPSTGTSEVVSAYSSRSRTGIKDGNYNLKKGLEKYKIRVNDMQRKIDELNLNKSKNESELNNYRLQIEEMKQIMEWKNRDNINEVFEQLNSDHCSYIHQCKDTVLRSSDLKYKIACYNTEKQICGPKPFTKIDGKNLYVKCVSGFKVVDCLKSDYKAWVEKKLKSVVTGEKSVIPAESSSCDLDRCSSSQNNECLVLHQWLPDYFSKVDECCSAGRYEPGG</sequence>
<protein>
    <recommendedName>
        <fullName evidence="11">Calponin-homology (CH) domain-containing protein</fullName>
    </recommendedName>
</protein>
<dbReference type="InterPro" id="IPR027328">
    <property type="entry name" value="MAPRE"/>
</dbReference>
<dbReference type="FunFam" id="1.10.418.10:FF:000028">
    <property type="entry name" value="RP/EB family microtubule-associated protein"/>
    <property type="match status" value="1"/>
</dbReference>
<feature type="coiled-coil region" evidence="9">
    <location>
        <begin position="259"/>
        <end position="300"/>
    </location>
</feature>
<dbReference type="GO" id="GO:0051301">
    <property type="term" value="P:cell division"/>
    <property type="evidence" value="ECO:0007669"/>
    <property type="project" value="UniProtKB-KW"/>
</dbReference>
<dbReference type="EMBL" id="JADGJW010000018">
    <property type="protein sequence ID" value="KAJ3227355.1"/>
    <property type="molecule type" value="Genomic_DNA"/>
</dbReference>
<evidence type="ECO:0000256" key="5">
    <source>
        <dbReference type="ARBA" id="ARBA00022701"/>
    </source>
</evidence>
<dbReference type="GO" id="GO:0051010">
    <property type="term" value="F:microtubule plus-end binding"/>
    <property type="evidence" value="ECO:0007669"/>
    <property type="project" value="UniProtKB-ARBA"/>
</dbReference>
<keyword evidence="8" id="KW-0131">Cell cycle</keyword>
<dbReference type="PANTHER" id="PTHR10623">
    <property type="entry name" value="MICROTUBULE-ASSOCIATED PROTEIN RP/EB FAMILY MEMBER"/>
    <property type="match status" value="1"/>
</dbReference>
<reference evidence="12" key="1">
    <citation type="submission" date="2020-05" db="EMBL/GenBank/DDBJ databases">
        <title>Phylogenomic resolution of chytrid fungi.</title>
        <authorList>
            <person name="Stajich J.E."/>
            <person name="Amses K."/>
            <person name="Simmons R."/>
            <person name="Seto K."/>
            <person name="Myers J."/>
            <person name="Bonds A."/>
            <person name="Quandt C.A."/>
            <person name="Barry K."/>
            <person name="Liu P."/>
            <person name="Grigoriev I."/>
            <person name="Longcore J.E."/>
            <person name="James T.Y."/>
        </authorList>
    </citation>
    <scope>NUCLEOTIDE SEQUENCE</scope>
    <source>
        <strain evidence="12">JEL0476</strain>
    </source>
</reference>
<name>A0AAD5Y1L2_9FUNG</name>